<evidence type="ECO:0000313" key="9">
    <source>
        <dbReference type="Proteomes" id="UP000663836"/>
    </source>
</evidence>
<comment type="caution">
    <text evidence="8">The sequence shown here is derived from an EMBL/GenBank/DDBJ whole genome shotgun (WGS) entry which is preliminary data.</text>
</comment>
<evidence type="ECO:0000256" key="2">
    <source>
        <dbReference type="ARBA" id="ARBA00022692"/>
    </source>
</evidence>
<gene>
    <name evidence="8" type="ORF">JBS370_LOCUS27788</name>
    <name evidence="7" type="ORF">ZHD862_LOCUS18967</name>
</gene>
<feature type="domain" description="G-protein coupled receptors family 1 profile" evidence="6">
    <location>
        <begin position="27"/>
        <end position="126"/>
    </location>
</feature>
<keyword evidence="2 5" id="KW-0812">Transmembrane</keyword>
<dbReference type="Proteomes" id="UP000663864">
    <property type="component" value="Unassembled WGS sequence"/>
</dbReference>
<evidence type="ECO:0000256" key="1">
    <source>
        <dbReference type="ARBA" id="ARBA00004370"/>
    </source>
</evidence>
<organism evidence="8 9">
    <name type="scientific">Rotaria sordida</name>
    <dbReference type="NCBI Taxonomy" id="392033"/>
    <lineage>
        <taxon>Eukaryota</taxon>
        <taxon>Metazoa</taxon>
        <taxon>Spiralia</taxon>
        <taxon>Gnathifera</taxon>
        <taxon>Rotifera</taxon>
        <taxon>Eurotatoria</taxon>
        <taxon>Bdelloidea</taxon>
        <taxon>Philodinida</taxon>
        <taxon>Philodinidae</taxon>
        <taxon>Rotaria</taxon>
    </lineage>
</organism>
<keyword evidence="4 5" id="KW-0472">Membrane</keyword>
<name>A0A819Q1W0_9BILA</name>
<feature type="transmembrane region" description="Helical" evidence="5">
    <location>
        <begin position="12"/>
        <end position="36"/>
    </location>
</feature>
<evidence type="ECO:0000313" key="7">
    <source>
        <dbReference type="EMBL" id="CAF1127674.1"/>
    </source>
</evidence>
<keyword evidence="3 5" id="KW-1133">Transmembrane helix</keyword>
<evidence type="ECO:0000259" key="6">
    <source>
        <dbReference type="PROSITE" id="PS50262"/>
    </source>
</evidence>
<proteinExistence type="predicted"/>
<evidence type="ECO:0000313" key="8">
    <source>
        <dbReference type="EMBL" id="CAF4027638.1"/>
    </source>
</evidence>
<dbReference type="AlphaFoldDB" id="A0A819Q1W0"/>
<evidence type="ECO:0000256" key="4">
    <source>
        <dbReference type="ARBA" id="ARBA00023136"/>
    </source>
</evidence>
<reference evidence="8" key="1">
    <citation type="submission" date="2021-02" db="EMBL/GenBank/DDBJ databases">
        <authorList>
            <person name="Nowell W R."/>
        </authorList>
    </citation>
    <scope>NUCLEOTIDE SEQUENCE</scope>
</reference>
<dbReference type="EMBL" id="CAJNOT010001009">
    <property type="protein sequence ID" value="CAF1127674.1"/>
    <property type="molecule type" value="Genomic_DNA"/>
</dbReference>
<evidence type="ECO:0000256" key="3">
    <source>
        <dbReference type="ARBA" id="ARBA00022989"/>
    </source>
</evidence>
<dbReference type="InterPro" id="IPR017452">
    <property type="entry name" value="GPCR_Rhodpsn_7TM"/>
</dbReference>
<protein>
    <recommendedName>
        <fullName evidence="6">G-protein coupled receptors family 1 profile domain-containing protein</fullName>
    </recommendedName>
</protein>
<dbReference type="SUPFAM" id="SSF81321">
    <property type="entry name" value="Family A G protein-coupled receptor-like"/>
    <property type="match status" value="1"/>
</dbReference>
<dbReference type="Gene3D" id="1.20.1070.10">
    <property type="entry name" value="Rhodopsin 7-helix transmembrane proteins"/>
    <property type="match status" value="1"/>
</dbReference>
<comment type="subcellular location">
    <subcellularLocation>
        <location evidence="1">Membrane</location>
    </subcellularLocation>
</comment>
<evidence type="ECO:0000256" key="5">
    <source>
        <dbReference type="SAM" id="Phobius"/>
    </source>
</evidence>
<accession>A0A819Q1W0</accession>
<dbReference type="PROSITE" id="PS50262">
    <property type="entry name" value="G_PROTEIN_RECEP_F1_2"/>
    <property type="match status" value="1"/>
</dbReference>
<dbReference type="GO" id="GO:0016020">
    <property type="term" value="C:membrane"/>
    <property type="evidence" value="ECO:0007669"/>
    <property type="project" value="UniProtKB-SubCell"/>
</dbReference>
<dbReference type="Proteomes" id="UP000663836">
    <property type="component" value="Unassembled WGS sequence"/>
</dbReference>
<dbReference type="EMBL" id="CAJOBD010005331">
    <property type="protein sequence ID" value="CAF4027638.1"/>
    <property type="molecule type" value="Genomic_DNA"/>
</dbReference>
<feature type="transmembrane region" description="Helical" evidence="5">
    <location>
        <begin position="90"/>
        <end position="112"/>
    </location>
</feature>
<sequence length="126" mass="14253">MFASLTDIGIQLTRIITLVIIFIGVVGNWLNIAILTRRTLYQNACSRYFLVVAINNLFYSGVVLVYRLLNTAYNINSSDNSIFLCKISNYIIYTSSFIAPYFIICASIDRYCASSTNAQMRKFSSV</sequence>
<feature type="transmembrane region" description="Helical" evidence="5">
    <location>
        <begin position="48"/>
        <end position="70"/>
    </location>
</feature>